<proteinExistence type="predicted"/>
<dbReference type="Proteomes" id="UP000317663">
    <property type="component" value="Unassembled WGS sequence"/>
</dbReference>
<sequence length="282" mass="32209">MFDETRIIAATKNLVETNPLLAPNAINSLEDLAVFMHSHVFAVWDFMCLAKTVQNHIAPTGTGWKPRNTQLTRFINEMILGEESDQFKLDGVEYTMSHFEMYLAAMQEVINLLPDSSRAHFQSLFNKIPEQIYSMYIWFSMTKDSPFPEDTGISEEARDFMTVTRKFCFSASYVAAAAFAYGRENLIPTMFDKVLDQLTINNLKVPFFKKYLERHIELDGDEHGPMSSKMVDLLCQEHGAHLVDKCYATAEKSALLALEVRANFWLDVNAQIQQYREASGNS</sequence>
<comment type="caution">
    <text evidence="1">The sequence shown here is derived from an EMBL/GenBank/DDBJ whole genome shotgun (WGS) entry which is preliminary data.</text>
</comment>
<organism evidence="1 2">
    <name type="scientific">Ewingella americana</name>
    <dbReference type="NCBI Taxonomy" id="41202"/>
    <lineage>
        <taxon>Bacteria</taxon>
        <taxon>Pseudomonadati</taxon>
        <taxon>Pseudomonadota</taxon>
        <taxon>Gammaproteobacteria</taxon>
        <taxon>Enterobacterales</taxon>
        <taxon>Yersiniaceae</taxon>
        <taxon>Ewingella</taxon>
    </lineage>
</organism>
<dbReference type="OrthoDB" id="9791270at2"/>
<gene>
    <name evidence="1" type="ORF">EAH77_15705</name>
</gene>
<accession>A0A502GE41</accession>
<keyword evidence="2" id="KW-1185">Reference proteome</keyword>
<dbReference type="AlphaFoldDB" id="A0A502GE41"/>
<dbReference type="InterPro" id="IPR024423">
    <property type="entry name" value="DUF3050"/>
</dbReference>
<dbReference type="Gene3D" id="1.20.910.10">
    <property type="entry name" value="Heme oxygenase-like"/>
    <property type="match status" value="1"/>
</dbReference>
<evidence type="ECO:0000313" key="2">
    <source>
        <dbReference type="Proteomes" id="UP000317663"/>
    </source>
</evidence>
<reference evidence="1 2" key="1">
    <citation type="journal article" date="2019" name="Environ. Microbiol.">
        <title>Species interactions and distinct microbial communities in high Arctic permafrost affected cryosols are associated with the CH4 and CO2 gas fluxes.</title>
        <authorList>
            <person name="Altshuler I."/>
            <person name="Hamel J."/>
            <person name="Turney S."/>
            <person name="Magnuson E."/>
            <person name="Levesque R."/>
            <person name="Greer C."/>
            <person name="Whyte L.G."/>
        </authorList>
    </citation>
    <scope>NUCLEOTIDE SEQUENCE [LARGE SCALE GENOMIC DNA]</scope>
    <source>
        <strain evidence="1 2">E4</strain>
    </source>
</reference>
<protein>
    <submittedName>
        <fullName evidence="1">DUF3050 domain-containing protein</fullName>
    </submittedName>
</protein>
<dbReference type="RefSeq" id="WP_140473739.1">
    <property type="nucleotide sequence ID" value="NZ_RCZD01000008.1"/>
</dbReference>
<evidence type="ECO:0000313" key="1">
    <source>
        <dbReference type="EMBL" id="TPG60011.1"/>
    </source>
</evidence>
<dbReference type="EMBL" id="RCZD01000008">
    <property type="protein sequence ID" value="TPG60011.1"/>
    <property type="molecule type" value="Genomic_DNA"/>
</dbReference>
<name>A0A502GE41_9GAMM</name>
<dbReference type="Pfam" id="PF11251">
    <property type="entry name" value="DUF3050"/>
    <property type="match status" value="1"/>
</dbReference>
<dbReference type="InterPro" id="IPR016084">
    <property type="entry name" value="Haem_Oase-like_multi-hlx"/>
</dbReference>